<evidence type="ECO:0000313" key="2">
    <source>
        <dbReference type="EMBL" id="MBB5063117.1"/>
    </source>
</evidence>
<comment type="caution">
    <text evidence="2">The sequence shown here is derived from an EMBL/GenBank/DDBJ whole genome shotgun (WGS) entry which is preliminary data.</text>
</comment>
<dbReference type="InterPro" id="IPR002934">
    <property type="entry name" value="Polymerase_NTP_transf_dom"/>
</dbReference>
<proteinExistence type="predicted"/>
<accession>A0A7W7ZP38</accession>
<evidence type="ECO:0000313" key="3">
    <source>
        <dbReference type="Proteomes" id="UP000584867"/>
    </source>
</evidence>
<feature type="domain" description="Polymerase nucleotidyl transferase" evidence="1">
    <location>
        <begin position="22"/>
        <end position="59"/>
    </location>
</feature>
<name>A0A7W7ZP38_9BACT</name>
<dbReference type="GO" id="GO:0016779">
    <property type="term" value="F:nucleotidyltransferase activity"/>
    <property type="evidence" value="ECO:0007669"/>
    <property type="project" value="InterPro"/>
</dbReference>
<sequence>MDSTEWLKEILKTRSETLSPEIRRRLDAAHEIVIFGSFAAHLQHAESDLDVFCVGESRTHFKSPLIELMILPEHDVFSEIWLGSELANHISNFGIPLGSHPDWFSLTRVGPLSVTRKEKRISAYVRSLERHWGLLSDQAKLHYGVKIRRELQRLQFLQNGQAVPPTKLLDIAFASRAGGGFDSLQCVSGPLQKKILAFFPLSFMP</sequence>
<dbReference type="CDD" id="cd05403">
    <property type="entry name" value="NT_KNTase_like"/>
    <property type="match status" value="1"/>
</dbReference>
<dbReference type="Gene3D" id="3.30.460.10">
    <property type="entry name" value="Beta Polymerase, domain 2"/>
    <property type="match status" value="1"/>
</dbReference>
<evidence type="ECO:0000259" key="1">
    <source>
        <dbReference type="Pfam" id="PF01909"/>
    </source>
</evidence>
<keyword evidence="2" id="KW-0808">Transferase</keyword>
<dbReference type="InterPro" id="IPR043519">
    <property type="entry name" value="NT_sf"/>
</dbReference>
<dbReference type="RefSeq" id="WP_184254024.1">
    <property type="nucleotide sequence ID" value="NZ_JACHIO010000005.1"/>
</dbReference>
<dbReference type="EMBL" id="JACHIO010000005">
    <property type="protein sequence ID" value="MBB5063117.1"/>
    <property type="molecule type" value="Genomic_DNA"/>
</dbReference>
<dbReference type="SUPFAM" id="SSF81301">
    <property type="entry name" value="Nucleotidyltransferase"/>
    <property type="match status" value="1"/>
</dbReference>
<organism evidence="2 3">
    <name type="scientific">Granulicella mallensis</name>
    <dbReference type="NCBI Taxonomy" id="940614"/>
    <lineage>
        <taxon>Bacteria</taxon>
        <taxon>Pseudomonadati</taxon>
        <taxon>Acidobacteriota</taxon>
        <taxon>Terriglobia</taxon>
        <taxon>Terriglobales</taxon>
        <taxon>Acidobacteriaceae</taxon>
        <taxon>Granulicella</taxon>
    </lineage>
</organism>
<dbReference type="Proteomes" id="UP000584867">
    <property type="component" value="Unassembled WGS sequence"/>
</dbReference>
<dbReference type="AlphaFoldDB" id="A0A7W7ZP38"/>
<gene>
    <name evidence="2" type="ORF">HDF15_001457</name>
</gene>
<protein>
    <submittedName>
        <fullName evidence="2">Putative nucleotidyltransferase</fullName>
    </submittedName>
</protein>
<dbReference type="Pfam" id="PF01909">
    <property type="entry name" value="NTP_transf_2"/>
    <property type="match status" value="1"/>
</dbReference>
<reference evidence="2 3" key="1">
    <citation type="submission" date="2020-08" db="EMBL/GenBank/DDBJ databases">
        <title>Genomic Encyclopedia of Type Strains, Phase IV (KMG-V): Genome sequencing to study the core and pangenomes of soil and plant-associated prokaryotes.</title>
        <authorList>
            <person name="Whitman W."/>
        </authorList>
    </citation>
    <scope>NUCLEOTIDE SEQUENCE [LARGE SCALE GENOMIC DNA]</scope>
    <source>
        <strain evidence="2 3">X5P3</strain>
    </source>
</reference>